<dbReference type="Gene3D" id="3.30.800.10">
    <property type="entry name" value="Phosphatidylinositol Phosphate Kinase II Beta"/>
    <property type="match status" value="1"/>
</dbReference>
<feature type="compositionally biased region" description="Basic and acidic residues" evidence="2">
    <location>
        <begin position="580"/>
        <end position="590"/>
    </location>
</feature>
<keyword evidence="1" id="KW-0418">Kinase</keyword>
<feature type="compositionally biased region" description="Basic and acidic residues" evidence="2">
    <location>
        <begin position="264"/>
        <end position="273"/>
    </location>
</feature>
<dbReference type="Gene3D" id="3.30.810.10">
    <property type="entry name" value="2-Layer Sandwich"/>
    <property type="match status" value="1"/>
</dbReference>
<feature type="compositionally biased region" description="Polar residues" evidence="2">
    <location>
        <begin position="203"/>
        <end position="224"/>
    </location>
</feature>
<dbReference type="InterPro" id="IPR002498">
    <property type="entry name" value="PInositol-4-P-4/5-kinase_core"/>
</dbReference>
<comment type="caution">
    <text evidence="4">The sequence shown here is derived from an EMBL/GenBank/DDBJ whole genome shotgun (WGS) entry which is preliminary data.</text>
</comment>
<feature type="compositionally biased region" description="Polar residues" evidence="2">
    <location>
        <begin position="234"/>
        <end position="246"/>
    </location>
</feature>
<feature type="compositionally biased region" description="Basic residues" evidence="2">
    <location>
        <begin position="275"/>
        <end position="288"/>
    </location>
</feature>
<evidence type="ECO:0000256" key="1">
    <source>
        <dbReference type="PROSITE-ProRule" id="PRU00781"/>
    </source>
</evidence>
<feature type="compositionally biased region" description="Basic and acidic residues" evidence="2">
    <location>
        <begin position="672"/>
        <end position="682"/>
    </location>
</feature>
<keyword evidence="1" id="KW-0547">Nucleotide-binding</keyword>
<evidence type="ECO:0000313" key="4">
    <source>
        <dbReference type="EMBL" id="KAF6002592.1"/>
    </source>
</evidence>
<dbReference type="Pfam" id="PF01504">
    <property type="entry name" value="PIP5K"/>
    <property type="match status" value="1"/>
</dbReference>
<keyword evidence="1" id="KW-0067">ATP-binding</keyword>
<dbReference type="GO" id="GO:0016308">
    <property type="term" value="F:1-phosphatidylinositol-4-phosphate 5-kinase activity"/>
    <property type="evidence" value="ECO:0007669"/>
    <property type="project" value="TreeGrafter"/>
</dbReference>
<dbReference type="EMBL" id="VWRR01000009">
    <property type="protein sequence ID" value="KAF6002592.1"/>
    <property type="molecule type" value="Genomic_DNA"/>
</dbReference>
<dbReference type="GO" id="GO:0046854">
    <property type="term" value="P:phosphatidylinositol phosphate biosynthetic process"/>
    <property type="evidence" value="ECO:0007669"/>
    <property type="project" value="TreeGrafter"/>
</dbReference>
<dbReference type="AlphaFoldDB" id="A0A7J7IHM6"/>
<reference evidence="4 5" key="1">
    <citation type="journal article" date="2020" name="J. Phycol.">
        <title>Comparative genome analysis reveals Cyanidiococcus gen. nov., a new extremophilic red algal genus sister to Cyanidioschyzon (Cyanidioschyzonaceae, Rhodophyta).</title>
        <authorList>
            <person name="Liu S.-L."/>
            <person name="Chiang Y.-R."/>
            <person name="Yoon H.S."/>
            <person name="Fu H.-Y."/>
        </authorList>
    </citation>
    <scope>NUCLEOTIDE SEQUENCE [LARGE SCALE GENOMIC DNA]</scope>
    <source>
        <strain evidence="4 5">THAL066</strain>
    </source>
</reference>
<feature type="domain" description="PIPK" evidence="3">
    <location>
        <begin position="375"/>
        <end position="752"/>
    </location>
</feature>
<feature type="region of interest" description="Disordered" evidence="2">
    <location>
        <begin position="570"/>
        <end position="613"/>
    </location>
</feature>
<feature type="region of interest" description="Disordered" evidence="2">
    <location>
        <begin position="182"/>
        <end position="300"/>
    </location>
</feature>
<dbReference type="PANTHER" id="PTHR23086:SF8">
    <property type="entry name" value="PHOSPHATIDYLINOSITOL 5-PHOSPHATE 4-KINASE, ISOFORM A"/>
    <property type="match status" value="1"/>
</dbReference>
<dbReference type="SMART" id="SM00330">
    <property type="entry name" value="PIPKc"/>
    <property type="match status" value="1"/>
</dbReference>
<dbReference type="OrthoDB" id="70770at2759"/>
<dbReference type="SUPFAM" id="SSF56104">
    <property type="entry name" value="SAICAR synthase-like"/>
    <property type="match status" value="1"/>
</dbReference>
<dbReference type="InterPro" id="IPR027483">
    <property type="entry name" value="PInositol-4-P-4/5-kinase_C_sf"/>
</dbReference>
<sequence length="772" mass="85268">MGNIRSFLYEGVKDTEILGESLQKQSGTGAAMARTTATQLDAADADLAVAEALTLASNLNGSLAQGAKLETAGHVAESTRAGTLMVSTGERVPLQTERGQVENASVANDGQYSAKTSQSVSTENHLVDWKREVDTMRGVRAGRLRRPPPLQVAVASYQNSTEPPSPVLVLVGNADIIGLDSGASSASTTGSGSSEGAPTGTAISTSPSALSTGPSAATSGSLNEMRSFAPVDGSVQTPQDVSSMQSPYLGGSQISDRAPGSARGADEIREPPHQRGSHRRTQRRRVGRGRASSLLPPPLPPMIEPAVHTYVDALPAMPPKSPLPGSARGSLLHVGYPPENGPCHSARVTGTYNLLHPFTRRGNFQIRHGEVIFKGHRSYHLMIQIKAGIRYTVERQNALASRNLCMADFRTTTTTRFPALGSADTPPIEKGFTFKDYAPMVFRHLRQRYGITAASYLRSLCGQEALREATTPGKSGSLFYYSSDDRFILKTLSKQEATVLLSILPQYYFHMMKNPESLITRFFGLHRITTHRLGLRRRRIRIVVMSNFLPTRTPIHLRYDLKGSTHGRFSRTPASLMNGCRDDDEKQQEARRRRPSLIWRAQPSDPRQPRKDLDLFRDGVGPIAIDRRLRRRMLNQIDMDCLFLESVHIMDYSFLLGLHRMETSTNAPMSADTRRTPADPSDKTSNSWVGILRSGEQVRLFFGIIDVLDRYNTEKQLEHCWKARILCLQDTISVIAPSSYARRFRNFLEKAFVPLSRTPRSVTQTTDKLEER</sequence>
<dbReference type="PANTHER" id="PTHR23086">
    <property type="entry name" value="PHOSPHATIDYLINOSITOL-4-PHOSPHATE 5-KINASE"/>
    <property type="match status" value="1"/>
</dbReference>
<dbReference type="InterPro" id="IPR023610">
    <property type="entry name" value="PInositol-4/5-P-5/4-kinase"/>
</dbReference>
<accession>A0A7J7IHM6</accession>
<dbReference type="GO" id="GO:0005886">
    <property type="term" value="C:plasma membrane"/>
    <property type="evidence" value="ECO:0007669"/>
    <property type="project" value="TreeGrafter"/>
</dbReference>
<dbReference type="PROSITE" id="PS51455">
    <property type="entry name" value="PIPK"/>
    <property type="match status" value="1"/>
</dbReference>
<gene>
    <name evidence="4" type="ORF">F1559_000051</name>
</gene>
<proteinExistence type="predicted"/>
<protein>
    <recommendedName>
        <fullName evidence="3">PIPK domain-containing protein</fullName>
    </recommendedName>
</protein>
<dbReference type="GO" id="GO:0005524">
    <property type="term" value="F:ATP binding"/>
    <property type="evidence" value="ECO:0007669"/>
    <property type="project" value="UniProtKB-UniRule"/>
</dbReference>
<dbReference type="Proteomes" id="UP000530660">
    <property type="component" value="Unassembled WGS sequence"/>
</dbReference>
<keyword evidence="5" id="KW-1185">Reference proteome</keyword>
<evidence type="ECO:0000259" key="3">
    <source>
        <dbReference type="PROSITE" id="PS51455"/>
    </source>
</evidence>
<evidence type="ECO:0000313" key="5">
    <source>
        <dbReference type="Proteomes" id="UP000530660"/>
    </source>
</evidence>
<feature type="compositionally biased region" description="Low complexity" evidence="2">
    <location>
        <begin position="182"/>
        <end position="202"/>
    </location>
</feature>
<feature type="region of interest" description="Disordered" evidence="2">
    <location>
        <begin position="666"/>
        <end position="685"/>
    </location>
</feature>
<evidence type="ECO:0000256" key="2">
    <source>
        <dbReference type="SAM" id="MobiDB-lite"/>
    </source>
</evidence>
<organism evidence="4 5">
    <name type="scientific">Cyanidiococcus yangmingshanensis</name>
    <dbReference type="NCBI Taxonomy" id="2690220"/>
    <lineage>
        <taxon>Eukaryota</taxon>
        <taxon>Rhodophyta</taxon>
        <taxon>Bangiophyceae</taxon>
        <taxon>Cyanidiales</taxon>
        <taxon>Cyanidiaceae</taxon>
        <taxon>Cyanidiococcus</taxon>
    </lineage>
</organism>
<dbReference type="InterPro" id="IPR027484">
    <property type="entry name" value="PInositol-4-P-5-kinase_N"/>
</dbReference>
<keyword evidence="1" id="KW-0808">Transferase</keyword>
<name>A0A7J7IHM6_9RHOD</name>